<dbReference type="Gene3D" id="2.60.410.10">
    <property type="entry name" value="D-Ala-D-Ala carboxypeptidase, C-terminal domain"/>
    <property type="match status" value="1"/>
</dbReference>
<dbReference type="STRING" id="1434232.MAIT1_02948"/>
<keyword evidence="9" id="KW-0133">Cell shape</keyword>
<dbReference type="GO" id="GO:0009002">
    <property type="term" value="F:serine-type D-Ala-D-Ala carboxypeptidase activity"/>
    <property type="evidence" value="ECO:0007669"/>
    <property type="project" value="UniProtKB-EC"/>
</dbReference>
<keyword evidence="5" id="KW-0121">Carboxypeptidase</keyword>
<evidence type="ECO:0000313" key="18">
    <source>
        <dbReference type="EMBL" id="OSM04851.1"/>
    </source>
</evidence>
<dbReference type="InterPro" id="IPR012338">
    <property type="entry name" value="Beta-lactam/transpept-like"/>
</dbReference>
<dbReference type="SUPFAM" id="SSF56601">
    <property type="entry name" value="beta-lactamase/transpeptidase-like"/>
    <property type="match status" value="1"/>
</dbReference>
<feature type="active site" description="Acyl-ester intermediate" evidence="13">
    <location>
        <position position="62"/>
    </location>
</feature>
<comment type="caution">
    <text evidence="18">The sequence shown here is derived from an EMBL/GenBank/DDBJ whole genome shotgun (WGS) entry which is preliminary data.</text>
</comment>
<dbReference type="EC" id="3.4.16.4" evidence="4"/>
<keyword evidence="10" id="KW-0573">Peptidoglycan synthesis</keyword>
<dbReference type="PANTHER" id="PTHR21581">
    <property type="entry name" value="D-ALANYL-D-ALANINE CARBOXYPEPTIDASE"/>
    <property type="match status" value="1"/>
</dbReference>
<sequence length="381" mass="41408">MISFMSNPLRLALSALTISLLLAQSALAQPFTVRAKSAILGDVDSGAILFEQNADEVAAPASLTKVMTLYILYEAITNGDLTLDSTMMVSKKAWKMKGSKTFVKVGDRVRVEDLIRGIAVQSGNDASIVVAEHIAGSEAGFADLMNAKAMQLGMSQSHFANASGFPAPNHYTTARDMLKLSSAFVANFPDLERYSQLKEFTYAGITQRNRNKLLWRDPTITGLKTGHTDSAGYCLIATNEKDGQRLASVIMGAESSRVREEEALRLLQYGNRTFETLRLFEAGQPVRSLRVWKGAEQTVNGVIRDSVVVTIPRKQRGSLEVGLRYDDPIVAPVPQYAQLGSLVVKLGSESVVERPVVAATAVEEGGLVTQLLDAVRLQLGW</sequence>
<evidence type="ECO:0000259" key="17">
    <source>
        <dbReference type="SMART" id="SM00936"/>
    </source>
</evidence>
<feature type="domain" description="Peptidase S11 D-Ala-D-Ala carboxypeptidase A C-terminal" evidence="17">
    <location>
        <begin position="274"/>
        <end position="364"/>
    </location>
</feature>
<dbReference type="InterPro" id="IPR001967">
    <property type="entry name" value="Peptidase_S11_N"/>
</dbReference>
<reference evidence="18 19" key="1">
    <citation type="journal article" date="2016" name="BMC Genomics">
        <title>Combined genomic and structural analyses of a cultured magnetotactic bacterium reveals its niche adaptation to a dynamic environment.</title>
        <authorList>
            <person name="Araujo A.C."/>
            <person name="Morillo V."/>
            <person name="Cypriano J."/>
            <person name="Teixeira L.C."/>
            <person name="Leao P."/>
            <person name="Lyra S."/>
            <person name="Almeida L.G."/>
            <person name="Bazylinski D.A."/>
            <person name="Vasconcellos A.T."/>
            <person name="Abreu F."/>
            <person name="Lins U."/>
        </authorList>
    </citation>
    <scope>NUCLEOTIDE SEQUENCE [LARGE SCALE GENOMIC DNA]</scope>
    <source>
        <strain evidence="18 19">IT-1</strain>
    </source>
</reference>
<protein>
    <recommendedName>
        <fullName evidence="4">serine-type D-Ala-D-Ala carboxypeptidase</fullName>
        <ecNumber evidence="4">3.4.16.4</ecNumber>
    </recommendedName>
</protein>
<dbReference type="GO" id="GO:0008360">
    <property type="term" value="P:regulation of cell shape"/>
    <property type="evidence" value="ECO:0007669"/>
    <property type="project" value="UniProtKB-KW"/>
</dbReference>
<evidence type="ECO:0000313" key="19">
    <source>
        <dbReference type="Proteomes" id="UP000194003"/>
    </source>
</evidence>
<feature type="active site" description="Proton acceptor" evidence="13">
    <location>
        <position position="65"/>
    </location>
</feature>
<feature type="active site" evidence="13">
    <location>
        <position position="122"/>
    </location>
</feature>
<dbReference type="Pfam" id="PF07943">
    <property type="entry name" value="PBP5_C"/>
    <property type="match status" value="1"/>
</dbReference>
<feature type="binding site" evidence="14">
    <location>
        <position position="224"/>
    </location>
    <ligand>
        <name>substrate</name>
    </ligand>
</feature>
<evidence type="ECO:0000256" key="11">
    <source>
        <dbReference type="ARBA" id="ARBA00023316"/>
    </source>
</evidence>
<name>A0A1Y2K598_9PROT</name>
<dbReference type="Proteomes" id="UP000194003">
    <property type="component" value="Unassembled WGS sequence"/>
</dbReference>
<dbReference type="Gene3D" id="3.40.710.10">
    <property type="entry name" value="DD-peptidase/beta-lactamase superfamily"/>
    <property type="match status" value="1"/>
</dbReference>
<evidence type="ECO:0000256" key="2">
    <source>
        <dbReference type="ARBA" id="ARBA00004752"/>
    </source>
</evidence>
<dbReference type="UniPathway" id="UPA00219"/>
<evidence type="ECO:0000256" key="7">
    <source>
        <dbReference type="ARBA" id="ARBA00022729"/>
    </source>
</evidence>
<keyword evidence="6" id="KW-0645">Protease</keyword>
<dbReference type="AlphaFoldDB" id="A0A1Y2K598"/>
<evidence type="ECO:0000256" key="15">
    <source>
        <dbReference type="RuleBase" id="RU004016"/>
    </source>
</evidence>
<dbReference type="SMART" id="SM00936">
    <property type="entry name" value="PBP5_C"/>
    <property type="match status" value="1"/>
</dbReference>
<evidence type="ECO:0000256" key="3">
    <source>
        <dbReference type="ARBA" id="ARBA00007164"/>
    </source>
</evidence>
<evidence type="ECO:0000256" key="10">
    <source>
        <dbReference type="ARBA" id="ARBA00022984"/>
    </source>
</evidence>
<dbReference type="PANTHER" id="PTHR21581:SF6">
    <property type="entry name" value="TRAFFICKING PROTEIN PARTICLE COMPLEX SUBUNIT 12"/>
    <property type="match status" value="1"/>
</dbReference>
<feature type="signal peptide" evidence="16">
    <location>
        <begin position="1"/>
        <end position="28"/>
    </location>
</feature>
<evidence type="ECO:0000256" key="8">
    <source>
        <dbReference type="ARBA" id="ARBA00022801"/>
    </source>
</evidence>
<dbReference type="InterPro" id="IPR012907">
    <property type="entry name" value="Peptidase_S11_C"/>
</dbReference>
<comment type="similarity">
    <text evidence="3 15">Belongs to the peptidase S11 family.</text>
</comment>
<organism evidence="18 19">
    <name type="scientific">Magnetofaba australis IT-1</name>
    <dbReference type="NCBI Taxonomy" id="1434232"/>
    <lineage>
        <taxon>Bacteria</taxon>
        <taxon>Pseudomonadati</taxon>
        <taxon>Pseudomonadota</taxon>
        <taxon>Magnetococcia</taxon>
        <taxon>Magnetococcales</taxon>
        <taxon>Magnetococcaceae</taxon>
        <taxon>Magnetofaba</taxon>
    </lineage>
</organism>
<evidence type="ECO:0000256" key="9">
    <source>
        <dbReference type="ARBA" id="ARBA00022960"/>
    </source>
</evidence>
<evidence type="ECO:0000256" key="16">
    <source>
        <dbReference type="SAM" id="SignalP"/>
    </source>
</evidence>
<comment type="function">
    <text evidence="1">Removes C-terminal D-alanyl residues from sugar-peptide cell wall precursors.</text>
</comment>
<dbReference type="Pfam" id="PF00768">
    <property type="entry name" value="Peptidase_S11"/>
    <property type="match status" value="1"/>
</dbReference>
<feature type="chain" id="PRO_5012033760" description="serine-type D-Ala-D-Ala carboxypeptidase" evidence="16">
    <location>
        <begin position="29"/>
        <end position="381"/>
    </location>
</feature>
<evidence type="ECO:0000256" key="13">
    <source>
        <dbReference type="PIRSR" id="PIRSR618044-1"/>
    </source>
</evidence>
<evidence type="ECO:0000256" key="4">
    <source>
        <dbReference type="ARBA" id="ARBA00012448"/>
    </source>
</evidence>
<dbReference type="PRINTS" id="PR00725">
    <property type="entry name" value="DADACBPTASE1"/>
</dbReference>
<dbReference type="EMBL" id="LVJN01000018">
    <property type="protein sequence ID" value="OSM04851.1"/>
    <property type="molecule type" value="Genomic_DNA"/>
</dbReference>
<keyword evidence="19" id="KW-1185">Reference proteome</keyword>
<evidence type="ECO:0000256" key="12">
    <source>
        <dbReference type="ARBA" id="ARBA00034000"/>
    </source>
</evidence>
<evidence type="ECO:0000256" key="5">
    <source>
        <dbReference type="ARBA" id="ARBA00022645"/>
    </source>
</evidence>
<evidence type="ECO:0000256" key="14">
    <source>
        <dbReference type="PIRSR" id="PIRSR618044-2"/>
    </source>
</evidence>
<evidence type="ECO:0000256" key="1">
    <source>
        <dbReference type="ARBA" id="ARBA00003217"/>
    </source>
</evidence>
<comment type="pathway">
    <text evidence="2">Cell wall biogenesis; peptidoglycan biosynthesis.</text>
</comment>
<comment type="catalytic activity">
    <reaction evidence="12">
        <text>Preferential cleavage: (Ac)2-L-Lys-D-Ala-|-D-Ala. Also transpeptidation of peptidyl-alanyl moieties that are N-acyl substituents of D-alanine.</text>
        <dbReference type="EC" id="3.4.16.4"/>
    </reaction>
</comment>
<dbReference type="GO" id="GO:0006508">
    <property type="term" value="P:proteolysis"/>
    <property type="evidence" value="ECO:0007669"/>
    <property type="project" value="UniProtKB-KW"/>
</dbReference>
<proteinExistence type="inferred from homology"/>
<dbReference type="InterPro" id="IPR037167">
    <property type="entry name" value="Peptidase_S11_C_sf"/>
</dbReference>
<gene>
    <name evidence="18" type="ORF">MAIT1_02948</name>
</gene>
<accession>A0A1Y2K598</accession>
<dbReference type="InterPro" id="IPR018044">
    <property type="entry name" value="Peptidase_S11"/>
</dbReference>
<evidence type="ECO:0000256" key="6">
    <source>
        <dbReference type="ARBA" id="ARBA00022670"/>
    </source>
</evidence>
<dbReference type="SUPFAM" id="SSF69189">
    <property type="entry name" value="Penicillin-binding protein associated domain"/>
    <property type="match status" value="1"/>
</dbReference>
<dbReference type="InterPro" id="IPR015956">
    <property type="entry name" value="Peniciliin-bd_prot_C_sf"/>
</dbReference>
<dbReference type="GO" id="GO:0009252">
    <property type="term" value="P:peptidoglycan biosynthetic process"/>
    <property type="evidence" value="ECO:0007669"/>
    <property type="project" value="UniProtKB-UniPathway"/>
</dbReference>
<keyword evidence="11" id="KW-0961">Cell wall biogenesis/degradation</keyword>
<keyword evidence="8" id="KW-0378">Hydrolase</keyword>
<dbReference type="GO" id="GO:0071555">
    <property type="term" value="P:cell wall organization"/>
    <property type="evidence" value="ECO:0007669"/>
    <property type="project" value="UniProtKB-KW"/>
</dbReference>
<keyword evidence="7 16" id="KW-0732">Signal</keyword>